<dbReference type="PANTHER" id="PTHR43861">
    <property type="entry name" value="TRANS-ACONITATE 2-METHYLTRANSFERASE-RELATED"/>
    <property type="match status" value="1"/>
</dbReference>
<dbReference type="Proteomes" id="UP000198535">
    <property type="component" value="Unassembled WGS sequence"/>
</dbReference>
<dbReference type="RefSeq" id="WP_091937529.1">
    <property type="nucleotide sequence ID" value="NZ_FOUJ01000006.1"/>
</dbReference>
<accession>A0A1I4U484</accession>
<proteinExistence type="predicted"/>
<evidence type="ECO:0000313" key="2">
    <source>
        <dbReference type="EMBL" id="SFM83697.1"/>
    </source>
</evidence>
<keyword evidence="2" id="KW-0808">Transferase</keyword>
<dbReference type="PANTHER" id="PTHR43861:SF1">
    <property type="entry name" value="TRANS-ACONITATE 2-METHYLTRANSFERASE"/>
    <property type="match status" value="1"/>
</dbReference>
<dbReference type="GO" id="GO:0030798">
    <property type="term" value="F:trans-aconitate 2-methyltransferase activity"/>
    <property type="evidence" value="ECO:0007669"/>
    <property type="project" value="InterPro"/>
</dbReference>
<reference evidence="3" key="1">
    <citation type="submission" date="2016-10" db="EMBL/GenBank/DDBJ databases">
        <authorList>
            <person name="Varghese N."/>
            <person name="Submissions S."/>
        </authorList>
    </citation>
    <scope>NUCLEOTIDE SEQUENCE [LARGE SCALE GENOMIC DNA]</scope>
    <source>
        <strain evidence="3">Mob M</strain>
    </source>
</reference>
<dbReference type="SUPFAM" id="SSF53335">
    <property type="entry name" value="S-adenosyl-L-methionine-dependent methyltransferases"/>
    <property type="match status" value="1"/>
</dbReference>
<feature type="domain" description="Methyltransferase" evidence="1">
    <location>
        <begin position="33"/>
        <end position="132"/>
    </location>
</feature>
<keyword evidence="3" id="KW-1185">Reference proteome</keyword>
<dbReference type="EMBL" id="FOUJ01000006">
    <property type="protein sequence ID" value="SFM83697.1"/>
    <property type="molecule type" value="Genomic_DNA"/>
</dbReference>
<evidence type="ECO:0000313" key="3">
    <source>
        <dbReference type="Proteomes" id="UP000198535"/>
    </source>
</evidence>
<dbReference type="Gene3D" id="1.10.150.290">
    <property type="entry name" value="S-adenosyl-L-methionine-dependent methyltransferases"/>
    <property type="match status" value="1"/>
</dbReference>
<sequence>MEKDFDGKKYEKFSQPQRDWGSKVMDELELRGDEHILDLGCGNGLLTARLAERVPNGKVVGVDSSSSMLEQAENHRAENMEFRLLDMEDIVLEDKFDVVFSNAALHWVKGHSRLLDIIYNCLNPGGFMRVQFAGEGNCQNLYDVLMKVISSPEFENEFSSLEWPWYMPGTSEYEELLSSAGFEQTRVWMENADRNFPDEGSFVGWIEQPGLVPFLPYLRKERTKLFRDTVVEDAKKLAAQPDGTYFEYFRRLNVYAVKK</sequence>
<dbReference type="OrthoDB" id="11691at2157"/>
<name>A0A1I4U484_9EURY</name>
<dbReference type="CDD" id="cd02440">
    <property type="entry name" value="AdoMet_MTases"/>
    <property type="match status" value="1"/>
</dbReference>
<dbReference type="GO" id="GO:0032259">
    <property type="term" value="P:methylation"/>
    <property type="evidence" value="ECO:0007669"/>
    <property type="project" value="UniProtKB-KW"/>
</dbReference>
<dbReference type="InterPro" id="IPR025714">
    <property type="entry name" value="Methyltranfer_dom"/>
</dbReference>
<organism evidence="2 3">
    <name type="scientific">Methanolobus profundi</name>
    <dbReference type="NCBI Taxonomy" id="487685"/>
    <lineage>
        <taxon>Archaea</taxon>
        <taxon>Methanobacteriati</taxon>
        <taxon>Methanobacteriota</taxon>
        <taxon>Stenosarchaea group</taxon>
        <taxon>Methanomicrobia</taxon>
        <taxon>Methanosarcinales</taxon>
        <taxon>Methanosarcinaceae</taxon>
        <taxon>Methanolobus</taxon>
    </lineage>
</organism>
<dbReference type="Pfam" id="PF13847">
    <property type="entry name" value="Methyltransf_31"/>
    <property type="match status" value="1"/>
</dbReference>
<evidence type="ECO:0000259" key="1">
    <source>
        <dbReference type="Pfam" id="PF13847"/>
    </source>
</evidence>
<keyword evidence="2" id="KW-0489">Methyltransferase</keyword>
<dbReference type="AlphaFoldDB" id="A0A1I4U484"/>
<dbReference type="InterPro" id="IPR029063">
    <property type="entry name" value="SAM-dependent_MTases_sf"/>
</dbReference>
<protein>
    <submittedName>
        <fullName evidence="2">Trans-aconitate methyltransferase</fullName>
    </submittedName>
</protein>
<dbReference type="InterPro" id="IPR023149">
    <property type="entry name" value="Trans_acon_MeTrfase_C"/>
</dbReference>
<gene>
    <name evidence="2" type="ORF">SAMN04488696_2545</name>
</gene>
<dbReference type="STRING" id="487685.SAMN04488696_2545"/>
<dbReference type="Gene3D" id="3.40.50.150">
    <property type="entry name" value="Vaccinia Virus protein VP39"/>
    <property type="match status" value="1"/>
</dbReference>